<proteinExistence type="predicted"/>
<gene>
    <name evidence="2" type="ORF">J5N97_002146</name>
</gene>
<dbReference type="EMBL" id="JAGGNH010000001">
    <property type="protein sequence ID" value="KAJ0983790.1"/>
    <property type="molecule type" value="Genomic_DNA"/>
</dbReference>
<reference evidence="2" key="1">
    <citation type="submission" date="2021-03" db="EMBL/GenBank/DDBJ databases">
        <authorList>
            <person name="Li Z."/>
            <person name="Yang C."/>
        </authorList>
    </citation>
    <scope>NUCLEOTIDE SEQUENCE</scope>
    <source>
        <strain evidence="2">Dzin_1.0</strain>
        <tissue evidence="2">Leaf</tissue>
    </source>
</reference>
<reference evidence="2" key="2">
    <citation type="journal article" date="2022" name="Hortic Res">
        <title>The genome of Dioscorea zingiberensis sheds light on the biosynthesis, origin and evolution of the medicinally important diosgenin saponins.</title>
        <authorList>
            <person name="Li Y."/>
            <person name="Tan C."/>
            <person name="Li Z."/>
            <person name="Guo J."/>
            <person name="Li S."/>
            <person name="Chen X."/>
            <person name="Wang C."/>
            <person name="Dai X."/>
            <person name="Yang H."/>
            <person name="Song W."/>
            <person name="Hou L."/>
            <person name="Xu J."/>
            <person name="Tong Z."/>
            <person name="Xu A."/>
            <person name="Yuan X."/>
            <person name="Wang W."/>
            <person name="Yang Q."/>
            <person name="Chen L."/>
            <person name="Sun Z."/>
            <person name="Wang K."/>
            <person name="Pan B."/>
            <person name="Chen J."/>
            <person name="Bao Y."/>
            <person name="Liu F."/>
            <person name="Qi X."/>
            <person name="Gang D.R."/>
            <person name="Wen J."/>
            <person name="Li J."/>
        </authorList>
    </citation>
    <scope>NUCLEOTIDE SEQUENCE</scope>
    <source>
        <strain evidence="2">Dzin_1.0</strain>
    </source>
</reference>
<sequence>MKLPGCQIRWLMTERSVPTPLTTMQVEEVSIHEVFENFRKTSWQQQEVPQTQLQGFPLERLNSSRGMSSGLSRLS</sequence>
<feature type="compositionally biased region" description="Low complexity" evidence="1">
    <location>
        <begin position="63"/>
        <end position="75"/>
    </location>
</feature>
<organism evidence="2 3">
    <name type="scientific">Dioscorea zingiberensis</name>
    <dbReference type="NCBI Taxonomy" id="325984"/>
    <lineage>
        <taxon>Eukaryota</taxon>
        <taxon>Viridiplantae</taxon>
        <taxon>Streptophyta</taxon>
        <taxon>Embryophyta</taxon>
        <taxon>Tracheophyta</taxon>
        <taxon>Spermatophyta</taxon>
        <taxon>Magnoliopsida</taxon>
        <taxon>Liliopsida</taxon>
        <taxon>Dioscoreales</taxon>
        <taxon>Dioscoreaceae</taxon>
        <taxon>Dioscorea</taxon>
    </lineage>
</organism>
<evidence type="ECO:0000313" key="2">
    <source>
        <dbReference type="EMBL" id="KAJ0983790.1"/>
    </source>
</evidence>
<feature type="region of interest" description="Disordered" evidence="1">
    <location>
        <begin position="54"/>
        <end position="75"/>
    </location>
</feature>
<dbReference type="Proteomes" id="UP001085076">
    <property type="component" value="Miscellaneous, Linkage group lg01"/>
</dbReference>
<evidence type="ECO:0000256" key="1">
    <source>
        <dbReference type="SAM" id="MobiDB-lite"/>
    </source>
</evidence>
<protein>
    <submittedName>
        <fullName evidence="2">Uncharacterized protein</fullName>
    </submittedName>
</protein>
<accession>A0A9D5HNX4</accession>
<comment type="caution">
    <text evidence="2">The sequence shown here is derived from an EMBL/GenBank/DDBJ whole genome shotgun (WGS) entry which is preliminary data.</text>
</comment>
<evidence type="ECO:0000313" key="3">
    <source>
        <dbReference type="Proteomes" id="UP001085076"/>
    </source>
</evidence>
<keyword evidence="3" id="KW-1185">Reference proteome</keyword>
<dbReference type="AlphaFoldDB" id="A0A9D5HNX4"/>
<name>A0A9D5HNX4_9LILI</name>